<dbReference type="InterPro" id="IPR042197">
    <property type="entry name" value="Apaf_helical"/>
</dbReference>
<dbReference type="Gene3D" id="3.40.50.300">
    <property type="entry name" value="P-loop containing nucleotide triphosphate hydrolases"/>
    <property type="match status" value="1"/>
</dbReference>
<dbReference type="Gene3D" id="1.10.10.10">
    <property type="entry name" value="Winged helix-like DNA-binding domain superfamily/Winged helix DNA-binding domain"/>
    <property type="match status" value="1"/>
</dbReference>
<feature type="domain" description="Disease resistance N-terminal" evidence="8">
    <location>
        <begin position="9"/>
        <end position="98"/>
    </location>
</feature>
<dbReference type="PRINTS" id="PR00364">
    <property type="entry name" value="DISEASERSIST"/>
</dbReference>
<keyword evidence="5" id="KW-0611">Plant defense</keyword>
<name>A0ABC9C8R9_9POAL</name>
<dbReference type="Pfam" id="PF18052">
    <property type="entry name" value="Rx_N"/>
    <property type="match status" value="1"/>
</dbReference>
<dbReference type="Gene3D" id="3.80.10.10">
    <property type="entry name" value="Ribonuclease Inhibitor"/>
    <property type="match status" value="2"/>
</dbReference>
<dbReference type="GO" id="GO:0042742">
    <property type="term" value="P:defense response to bacterium"/>
    <property type="evidence" value="ECO:0007669"/>
    <property type="project" value="UniProtKB-ARBA"/>
</dbReference>
<dbReference type="Pfam" id="PF23247">
    <property type="entry name" value="LRR_RPS2"/>
    <property type="match status" value="1"/>
</dbReference>
<dbReference type="SUPFAM" id="SSF52058">
    <property type="entry name" value="L domain-like"/>
    <property type="match status" value="2"/>
</dbReference>
<dbReference type="Pfam" id="PF00931">
    <property type="entry name" value="NB-ARC"/>
    <property type="match status" value="1"/>
</dbReference>
<dbReference type="PANTHER" id="PTHR36766:SF64">
    <property type="entry name" value="OS12G0206100 PROTEIN"/>
    <property type="match status" value="1"/>
</dbReference>
<dbReference type="InterPro" id="IPR032675">
    <property type="entry name" value="LRR_dom_sf"/>
</dbReference>
<gene>
    <name evidence="12" type="ORF">URODEC1_LOCUS71582</name>
</gene>
<reference evidence="12" key="1">
    <citation type="submission" date="2024-10" db="EMBL/GenBank/DDBJ databases">
        <authorList>
            <person name="Ryan C."/>
        </authorList>
    </citation>
    <scope>NUCLEOTIDE SEQUENCE [LARGE SCALE GENOMIC DNA]</scope>
</reference>
<evidence type="ECO:0000259" key="10">
    <source>
        <dbReference type="Pfam" id="PF23559"/>
    </source>
</evidence>
<keyword evidence="3" id="KW-0677">Repeat</keyword>
<dbReference type="FunFam" id="1.10.10.10:FF:000322">
    <property type="entry name" value="Probable disease resistance protein At1g63360"/>
    <property type="match status" value="1"/>
</dbReference>
<feature type="domain" description="Disease resistance protein At4g27190-like leucine-rich repeats" evidence="9">
    <location>
        <begin position="1005"/>
        <end position="1140"/>
    </location>
</feature>
<evidence type="ECO:0000256" key="5">
    <source>
        <dbReference type="ARBA" id="ARBA00022821"/>
    </source>
</evidence>
<dbReference type="Gene3D" id="1.10.8.430">
    <property type="entry name" value="Helical domain of apoptotic protease-activating factors"/>
    <property type="match status" value="1"/>
</dbReference>
<evidence type="ECO:0000256" key="2">
    <source>
        <dbReference type="ARBA" id="ARBA00022614"/>
    </source>
</evidence>
<feature type="domain" description="NB-ARC" evidence="7">
    <location>
        <begin position="172"/>
        <end position="345"/>
    </location>
</feature>
<evidence type="ECO:0000259" key="9">
    <source>
        <dbReference type="Pfam" id="PF23247"/>
    </source>
</evidence>
<evidence type="ECO:0000259" key="8">
    <source>
        <dbReference type="Pfam" id="PF18052"/>
    </source>
</evidence>
<dbReference type="InterPro" id="IPR038005">
    <property type="entry name" value="RX-like_CC"/>
</dbReference>
<proteinExistence type="inferred from homology"/>
<dbReference type="InterPro" id="IPR036388">
    <property type="entry name" value="WH-like_DNA-bd_sf"/>
</dbReference>
<dbReference type="Proteomes" id="UP001497457">
    <property type="component" value="Chromosome 28b"/>
</dbReference>
<dbReference type="InterPro" id="IPR002182">
    <property type="entry name" value="NB-ARC"/>
</dbReference>
<evidence type="ECO:0000313" key="12">
    <source>
        <dbReference type="EMBL" id="CAL5013781.1"/>
    </source>
</evidence>
<keyword evidence="6" id="KW-0067">ATP-binding</keyword>
<keyword evidence="13" id="KW-1185">Reference proteome</keyword>
<evidence type="ECO:0000313" key="13">
    <source>
        <dbReference type="Proteomes" id="UP001497457"/>
    </source>
</evidence>
<feature type="domain" description="Disease resistance protein winged helix" evidence="10">
    <location>
        <begin position="425"/>
        <end position="505"/>
    </location>
</feature>
<dbReference type="AlphaFoldDB" id="A0ABC9C8R9"/>
<evidence type="ECO:0000256" key="6">
    <source>
        <dbReference type="ARBA" id="ARBA00022840"/>
    </source>
</evidence>
<protein>
    <submittedName>
        <fullName evidence="12">Uncharacterized protein</fullName>
    </submittedName>
</protein>
<evidence type="ECO:0000259" key="11">
    <source>
        <dbReference type="Pfam" id="PF25019"/>
    </source>
</evidence>
<evidence type="ECO:0000259" key="7">
    <source>
        <dbReference type="Pfam" id="PF00931"/>
    </source>
</evidence>
<evidence type="ECO:0000256" key="1">
    <source>
        <dbReference type="ARBA" id="ARBA00008894"/>
    </source>
</evidence>
<dbReference type="InterPro" id="IPR056789">
    <property type="entry name" value="LRR_R13L1-DRL21"/>
</dbReference>
<dbReference type="CDD" id="cd14798">
    <property type="entry name" value="RX-CC_like"/>
    <property type="match status" value="1"/>
</dbReference>
<dbReference type="Pfam" id="PF23559">
    <property type="entry name" value="WHD_DRP"/>
    <property type="match status" value="1"/>
</dbReference>
<dbReference type="Gene3D" id="1.20.5.4130">
    <property type="match status" value="1"/>
</dbReference>
<dbReference type="GO" id="GO:0009626">
    <property type="term" value="P:plant-type hypersensitive response"/>
    <property type="evidence" value="ECO:0007669"/>
    <property type="project" value="UniProtKB-ARBA"/>
</dbReference>
<organism evidence="12 13">
    <name type="scientific">Urochloa decumbens</name>
    <dbReference type="NCBI Taxonomy" id="240449"/>
    <lineage>
        <taxon>Eukaryota</taxon>
        <taxon>Viridiplantae</taxon>
        <taxon>Streptophyta</taxon>
        <taxon>Embryophyta</taxon>
        <taxon>Tracheophyta</taxon>
        <taxon>Spermatophyta</taxon>
        <taxon>Magnoliopsida</taxon>
        <taxon>Liliopsida</taxon>
        <taxon>Poales</taxon>
        <taxon>Poaceae</taxon>
        <taxon>PACMAD clade</taxon>
        <taxon>Panicoideae</taxon>
        <taxon>Panicodae</taxon>
        <taxon>Paniceae</taxon>
        <taxon>Melinidinae</taxon>
        <taxon>Urochloa</taxon>
    </lineage>
</organism>
<feature type="domain" description="R13L1/DRL21-like LRR repeat region" evidence="11">
    <location>
        <begin position="689"/>
        <end position="819"/>
    </location>
</feature>
<accession>A0ABC9C8R9</accession>
<dbReference type="PANTHER" id="PTHR36766">
    <property type="entry name" value="PLANT BROAD-SPECTRUM MILDEW RESISTANCE PROTEIN RPW8"/>
    <property type="match status" value="1"/>
</dbReference>
<comment type="similarity">
    <text evidence="1">Belongs to the disease resistance NB-LRR family.</text>
</comment>
<evidence type="ECO:0000256" key="4">
    <source>
        <dbReference type="ARBA" id="ARBA00022741"/>
    </source>
</evidence>
<dbReference type="SUPFAM" id="SSF52540">
    <property type="entry name" value="P-loop containing nucleoside triphosphate hydrolases"/>
    <property type="match status" value="1"/>
</dbReference>
<keyword evidence="4" id="KW-0547">Nucleotide-binding</keyword>
<keyword evidence="2" id="KW-0433">Leucine-rich repeat</keyword>
<evidence type="ECO:0000256" key="3">
    <source>
        <dbReference type="ARBA" id="ARBA00022737"/>
    </source>
</evidence>
<dbReference type="InterPro" id="IPR058922">
    <property type="entry name" value="WHD_DRP"/>
</dbReference>
<dbReference type="Pfam" id="PF25019">
    <property type="entry name" value="LRR_R13L1-DRL21"/>
    <property type="match status" value="1"/>
</dbReference>
<dbReference type="InterPro" id="IPR027417">
    <property type="entry name" value="P-loop_NTPase"/>
</dbReference>
<dbReference type="InterPro" id="IPR057135">
    <property type="entry name" value="At4g27190-like_LRR"/>
</dbReference>
<dbReference type="FunFam" id="1.10.8.430:FF:000003">
    <property type="entry name" value="Probable disease resistance protein At5g66910"/>
    <property type="match status" value="1"/>
</dbReference>
<dbReference type="GO" id="GO:0002758">
    <property type="term" value="P:innate immune response-activating signaling pathway"/>
    <property type="evidence" value="ECO:0007669"/>
    <property type="project" value="UniProtKB-ARBA"/>
</dbReference>
<dbReference type="InterPro" id="IPR041118">
    <property type="entry name" value="Rx_N"/>
</dbReference>
<dbReference type="GO" id="GO:0005524">
    <property type="term" value="F:ATP binding"/>
    <property type="evidence" value="ECO:0007669"/>
    <property type="project" value="UniProtKB-KW"/>
</dbReference>
<dbReference type="EMBL" id="OZ075138">
    <property type="protein sequence ID" value="CAL5013781.1"/>
    <property type="molecule type" value="Genomic_DNA"/>
</dbReference>
<sequence>MAESLLLPVVRGVVGKAADALVQRVTAMWGVDGHRRDLELKLLYVQSLLADAEVKSETNPAVKAWMRELRAAAYKADDVLDDFQYEALRREAQSLRPASSKVLDFFSSRNRLVFRHKASRDLKNVMGTIDKLVQDMQKFGLMQREPVATQALYRQTHSVLDESTDIFGRDDDKEIVVKLLLDQQDQRNVQVLPIIGMGGLGKTTLAKMVYNDSKVQKHFDLTMWHCVSENFEAIAIVRCVIELATKERCYLPDNIELLRGKLQQVTGCKRFLLVLDDVWNEEQGKWEDDLKPLLCSSIGGFGSMIIVTSRSRQVASIMGTLPPHELACLGEDDSWELFSMKAFSKGVQETDEFIAIGKLIVNKCKGLPLALKTMGGLMSSKHQIKEWEAIAQSKRGGNNEVLSILKLSYMHLSSEMKQRFAFCAVFPKDYEMNKDKLIQLWMANNFIHAEETIDLAKKGEFVFNELVWRSFIQDVNVNIVHELIFNPPPYKETVCKMHDLMHDLAKDIAYDCAFAEELIQQKASINNVHHMQLSRYELKQISGLMKSSSSLRTLLITRPDYMHLAPSEYKAHTVLKMTSLRAIFCGGRSVIHRELTNNKTHLRYLDLTSSGIVRLPNSICMMYNLQSLRLNYCDKLQFLPDGMQTMRKLTHIYLLRCDSLNRMPPGLSLLHNLCTLTTFIVDIGDGVGIEELQDLRKLGNELELFNLRKAKSGSKANLHEKKSLTELFLYWGRDADYTPPHDGVMSSSEEEVLESLAPHVELKTLGVFGYAGRSISQWMRDPLMFRCLRELRIYICPRCKDLPLVWLSSPLENLYLISMNSLTTLCKNIDAQAAGYDISLQIFPKLKKMYLDQLPELERWAENIAGEPVSLVMFPQLEELIISDCTKIATLPDCPALTHLTCHIFHSCAEGLVPMSMPLGYLPSLVNLNIGMLVDVVMPVKDHQNQSQRLLDTLRILYLCGHDGFTSMFNSYKLLHLGFRDCLAFVEYLHIHFSNIVHWPVEELRSLVRLRSLRIDSCSKIEGKGSSSEEILPLPQLEGLSIGNCKSLLEIPKLPDSLGRMRIDQCKSLVALPSNLGDLVKLRYLSLEYCSKLKALPDGMAGLTSLEQLIIYCCPGITKFPQGLLQRLPALKLLHIEHCRELQRCCREGGEYFDLVSPIPDTKIPPPYEREAKPAKRLFPWCGGGSTSS</sequence>